<dbReference type="KEGG" id="pfj:MYCFIDRAFT_172937"/>
<evidence type="ECO:0000313" key="3">
    <source>
        <dbReference type="Proteomes" id="UP000016932"/>
    </source>
</evidence>
<organism evidence="2 3">
    <name type="scientific">Pseudocercospora fijiensis (strain CIRAD86)</name>
    <name type="common">Black leaf streak disease fungus</name>
    <name type="synonym">Mycosphaerella fijiensis</name>
    <dbReference type="NCBI Taxonomy" id="383855"/>
    <lineage>
        <taxon>Eukaryota</taxon>
        <taxon>Fungi</taxon>
        <taxon>Dikarya</taxon>
        <taxon>Ascomycota</taxon>
        <taxon>Pezizomycotina</taxon>
        <taxon>Dothideomycetes</taxon>
        <taxon>Dothideomycetidae</taxon>
        <taxon>Mycosphaerellales</taxon>
        <taxon>Mycosphaerellaceae</taxon>
        <taxon>Pseudocercospora</taxon>
    </lineage>
</organism>
<name>M3B3B4_PSEFD</name>
<gene>
    <name evidence="2" type="ORF">MYCFIDRAFT_172937</name>
</gene>
<reference evidence="2 3" key="1">
    <citation type="journal article" date="2012" name="PLoS Pathog.">
        <title>Diverse lifestyles and strategies of plant pathogenesis encoded in the genomes of eighteen Dothideomycetes fungi.</title>
        <authorList>
            <person name="Ohm R.A."/>
            <person name="Feau N."/>
            <person name="Henrissat B."/>
            <person name="Schoch C.L."/>
            <person name="Horwitz B.A."/>
            <person name="Barry K.W."/>
            <person name="Condon B.J."/>
            <person name="Copeland A.C."/>
            <person name="Dhillon B."/>
            <person name="Glaser F."/>
            <person name="Hesse C.N."/>
            <person name="Kosti I."/>
            <person name="LaButti K."/>
            <person name="Lindquist E.A."/>
            <person name="Lucas S."/>
            <person name="Salamov A.A."/>
            <person name="Bradshaw R.E."/>
            <person name="Ciuffetti L."/>
            <person name="Hamelin R.C."/>
            <person name="Kema G.H.J."/>
            <person name="Lawrence C."/>
            <person name="Scott J.A."/>
            <person name="Spatafora J.W."/>
            <person name="Turgeon B.G."/>
            <person name="de Wit P.J.G.M."/>
            <person name="Zhong S."/>
            <person name="Goodwin S.B."/>
            <person name="Grigoriev I.V."/>
        </authorList>
    </citation>
    <scope>NUCLEOTIDE SEQUENCE [LARGE SCALE GENOMIC DNA]</scope>
    <source>
        <strain evidence="2 3">CIRAD86</strain>
    </source>
</reference>
<feature type="region of interest" description="Disordered" evidence="1">
    <location>
        <begin position="103"/>
        <end position="143"/>
    </location>
</feature>
<evidence type="ECO:0000313" key="2">
    <source>
        <dbReference type="EMBL" id="EME83867.1"/>
    </source>
</evidence>
<keyword evidence="3" id="KW-1185">Reference proteome</keyword>
<dbReference type="HOGENOM" id="CLU_1511227_0_0_1"/>
<dbReference type="RefSeq" id="XP_007924491.1">
    <property type="nucleotide sequence ID" value="XM_007926300.1"/>
</dbReference>
<dbReference type="Proteomes" id="UP000016932">
    <property type="component" value="Unassembled WGS sequence"/>
</dbReference>
<feature type="compositionally biased region" description="Polar residues" evidence="1">
    <location>
        <begin position="125"/>
        <end position="136"/>
    </location>
</feature>
<proteinExistence type="predicted"/>
<protein>
    <submittedName>
        <fullName evidence="2">Uncharacterized protein</fullName>
    </submittedName>
</protein>
<dbReference type="GeneID" id="19332890"/>
<sequence length="178" mass="19796">MLCHVSDELFGFEPALIQFSHVLETVTDLQSCRTPSISTPLIQGRLSPSTHPRIHPHPQHDCQRDQRTFRYFPLRNFTRNDSQISLRQGPGTVSRKTARLSGLSGTNLASLPSPPSRTPTTCTTENRLVSPSTPSTHIADESSLATSVPASKDFPLRHIFPSLPLTIHVISFLHVHYI</sequence>
<accession>M3B3B4</accession>
<dbReference type="EMBL" id="KB446557">
    <property type="protein sequence ID" value="EME83867.1"/>
    <property type="molecule type" value="Genomic_DNA"/>
</dbReference>
<dbReference type="VEuPathDB" id="FungiDB:MYCFIDRAFT_172937"/>
<dbReference type="AlphaFoldDB" id="M3B3B4"/>
<evidence type="ECO:0000256" key="1">
    <source>
        <dbReference type="SAM" id="MobiDB-lite"/>
    </source>
</evidence>